<gene>
    <name evidence="4" type="ORF">ACFOY2_23280</name>
</gene>
<dbReference type="SMART" id="SM00530">
    <property type="entry name" value="HTH_XRE"/>
    <property type="match status" value="1"/>
</dbReference>
<keyword evidence="5" id="KW-1185">Reference proteome</keyword>
<dbReference type="RefSeq" id="WP_379530186.1">
    <property type="nucleotide sequence ID" value="NZ_JBHSBI010000011.1"/>
</dbReference>
<accession>A0ABV8GDE9</accession>
<keyword evidence="2" id="KW-0812">Transmembrane</keyword>
<sequence>MTQTDEIERFAARLRMLKERAGTSYEALAAQTGISRSSLHRYCSGAKVPATYGAVHTFAKACGATGEELRELHRLWALADVARSDPATPPEEQDDEAPSDEHPPARSPSGENPSDGSPSGAGSVADVPEPPPVADGRPRRRGLVAAVAAAVLAVAGATAFALLRSDSEQPPSIVENEPGAATVASVRVHNVEGDCGSRAERPPACSLGLARDPRQKYAAGNVVEHRVWHGDVLKADCVLYDGDRVEDETGVGTTRWFRVLLHDVPGGHAWLPAVRTNDHPSLPVCA</sequence>
<keyword evidence="2" id="KW-0472">Membrane</keyword>
<protein>
    <submittedName>
        <fullName evidence="4">Helix-turn-helix domain-containing protein</fullName>
    </submittedName>
</protein>
<dbReference type="Proteomes" id="UP001595851">
    <property type="component" value="Unassembled WGS sequence"/>
</dbReference>
<evidence type="ECO:0000256" key="2">
    <source>
        <dbReference type="SAM" id="Phobius"/>
    </source>
</evidence>
<evidence type="ECO:0000259" key="3">
    <source>
        <dbReference type="SMART" id="SM00530"/>
    </source>
</evidence>
<evidence type="ECO:0000313" key="5">
    <source>
        <dbReference type="Proteomes" id="UP001595851"/>
    </source>
</evidence>
<reference evidence="5" key="1">
    <citation type="journal article" date="2019" name="Int. J. Syst. Evol. Microbiol.">
        <title>The Global Catalogue of Microorganisms (GCM) 10K type strain sequencing project: providing services to taxonomists for standard genome sequencing and annotation.</title>
        <authorList>
            <consortium name="The Broad Institute Genomics Platform"/>
            <consortium name="The Broad Institute Genome Sequencing Center for Infectious Disease"/>
            <person name="Wu L."/>
            <person name="Ma J."/>
        </authorList>
    </citation>
    <scope>NUCLEOTIDE SEQUENCE [LARGE SCALE GENOMIC DNA]</scope>
    <source>
        <strain evidence="5">TBRC 1276</strain>
    </source>
</reference>
<dbReference type="InterPro" id="IPR010982">
    <property type="entry name" value="Lambda_DNA-bd_dom_sf"/>
</dbReference>
<evidence type="ECO:0000313" key="4">
    <source>
        <dbReference type="EMBL" id="MFC4010169.1"/>
    </source>
</evidence>
<dbReference type="Gene3D" id="1.10.260.40">
    <property type="entry name" value="lambda repressor-like DNA-binding domains"/>
    <property type="match status" value="1"/>
</dbReference>
<dbReference type="InterPro" id="IPR001387">
    <property type="entry name" value="Cro/C1-type_HTH"/>
</dbReference>
<feature type="domain" description="HTH cro/C1-type" evidence="3">
    <location>
        <begin position="13"/>
        <end position="69"/>
    </location>
</feature>
<name>A0ABV8GDE9_9ACTN</name>
<feature type="region of interest" description="Disordered" evidence="1">
    <location>
        <begin position="84"/>
        <end position="138"/>
    </location>
</feature>
<feature type="transmembrane region" description="Helical" evidence="2">
    <location>
        <begin position="143"/>
        <end position="163"/>
    </location>
</feature>
<dbReference type="SUPFAM" id="SSF47413">
    <property type="entry name" value="lambda repressor-like DNA-binding domains"/>
    <property type="match status" value="1"/>
</dbReference>
<comment type="caution">
    <text evidence="4">The sequence shown here is derived from an EMBL/GenBank/DDBJ whole genome shotgun (WGS) entry which is preliminary data.</text>
</comment>
<dbReference type="Pfam" id="PF13560">
    <property type="entry name" value="HTH_31"/>
    <property type="match status" value="1"/>
</dbReference>
<evidence type="ECO:0000256" key="1">
    <source>
        <dbReference type="SAM" id="MobiDB-lite"/>
    </source>
</evidence>
<dbReference type="CDD" id="cd00093">
    <property type="entry name" value="HTH_XRE"/>
    <property type="match status" value="1"/>
</dbReference>
<organism evidence="4 5">
    <name type="scientific">Nonomuraea purpurea</name>
    <dbReference type="NCBI Taxonomy" id="1849276"/>
    <lineage>
        <taxon>Bacteria</taxon>
        <taxon>Bacillati</taxon>
        <taxon>Actinomycetota</taxon>
        <taxon>Actinomycetes</taxon>
        <taxon>Streptosporangiales</taxon>
        <taxon>Streptosporangiaceae</taxon>
        <taxon>Nonomuraea</taxon>
    </lineage>
</organism>
<keyword evidence="2" id="KW-1133">Transmembrane helix</keyword>
<dbReference type="EMBL" id="JBHSBI010000011">
    <property type="protein sequence ID" value="MFC4010169.1"/>
    <property type="molecule type" value="Genomic_DNA"/>
</dbReference>
<proteinExistence type="predicted"/>